<dbReference type="EMBL" id="CP002207">
    <property type="protein sequence ID" value="ADP33191.1"/>
    <property type="molecule type" value="Genomic_DNA"/>
</dbReference>
<gene>
    <name evidence="1" type="ordered locus">BATR1942_11300</name>
</gene>
<evidence type="ECO:0000313" key="2">
    <source>
        <dbReference type="Proteomes" id="UP000006867"/>
    </source>
</evidence>
<dbReference type="NCBIfam" id="TIGR02413">
    <property type="entry name" value="Bac_small_yrzI"/>
    <property type="match status" value="1"/>
</dbReference>
<sequence length="49" mass="6253">MTINLFFLTLTIKKRRKSLEEYEQEQQIERFYNETKETQLKHLYLTNWR</sequence>
<dbReference type="InterPro" id="IPR012655">
    <property type="entry name" value="YrzI"/>
</dbReference>
<dbReference type="Proteomes" id="UP000006867">
    <property type="component" value="Chromosome"/>
</dbReference>
<dbReference type="GeneID" id="92917860"/>
<proteinExistence type="predicted"/>
<dbReference type="RefSeq" id="WP_003325347.1">
    <property type="nucleotide sequence ID" value="NC_014639.1"/>
</dbReference>
<name>A0ABM5LZK8_BACA1</name>
<keyword evidence="2" id="KW-1185">Reference proteome</keyword>
<evidence type="ECO:0008006" key="3">
    <source>
        <dbReference type="Google" id="ProtNLM"/>
    </source>
</evidence>
<dbReference type="Pfam" id="PF09501">
    <property type="entry name" value="Bac_small_YrzI"/>
    <property type="match status" value="1"/>
</dbReference>
<evidence type="ECO:0000313" key="1">
    <source>
        <dbReference type="EMBL" id="ADP33191.1"/>
    </source>
</evidence>
<organism evidence="1 2">
    <name type="scientific">Bacillus atrophaeus (strain 1942)</name>
    <dbReference type="NCBI Taxonomy" id="720555"/>
    <lineage>
        <taxon>Bacteria</taxon>
        <taxon>Bacillati</taxon>
        <taxon>Bacillota</taxon>
        <taxon>Bacilli</taxon>
        <taxon>Bacillales</taxon>
        <taxon>Bacillaceae</taxon>
        <taxon>Bacillus</taxon>
    </lineage>
</organism>
<accession>A0ABM5LZK8</accession>
<protein>
    <recommendedName>
        <fullName evidence="3">YrzI family small protein</fullName>
    </recommendedName>
</protein>
<reference evidence="1 2" key="1">
    <citation type="journal article" date="2011" name="Front. Microbiol.">
        <title>Genomic signatures of strain selection and enhancement in Bacillus atrophaeus var. globigii, a historical biowarfare simulant.</title>
        <authorList>
            <person name="Gibbons H.S."/>
            <person name="Broomall S.M."/>
            <person name="McNew L.A."/>
            <person name="Daligault H."/>
            <person name="Chapman C."/>
            <person name="Bruce D."/>
            <person name="Karavis M."/>
            <person name="Krepps M."/>
            <person name="McGregor P.A."/>
            <person name="Hong C."/>
            <person name="Park K.H."/>
            <person name="Akmal A."/>
            <person name="Feldman A."/>
            <person name="Lin J.S."/>
            <person name="Chang W.E."/>
            <person name="Higgs B.W."/>
            <person name="Demirev P."/>
            <person name="Lindquist J."/>
            <person name="Liem A."/>
            <person name="Fochler E."/>
            <person name="Read T.D."/>
            <person name="Tapia R."/>
            <person name="Johnson S."/>
            <person name="Bishop-Lilly K.A."/>
            <person name="Detter C."/>
            <person name="Han C."/>
            <person name="Sozhamannan S."/>
            <person name="Rosenzweig C.N."/>
            <person name="Skowronski E.W."/>
        </authorList>
    </citation>
    <scope>NUCLEOTIDE SEQUENCE [LARGE SCALE GENOMIC DNA]</scope>
    <source>
        <strain evidence="1 2">1942</strain>
    </source>
</reference>